<evidence type="ECO:0000313" key="3">
    <source>
        <dbReference type="EMBL" id="KAF3455612.1"/>
    </source>
</evidence>
<comment type="caution">
    <text evidence="3">The sequence shown here is derived from an EMBL/GenBank/DDBJ whole genome shotgun (WGS) entry which is preliminary data.</text>
</comment>
<feature type="region of interest" description="Disordered" evidence="2">
    <location>
        <begin position="15"/>
        <end position="82"/>
    </location>
</feature>
<keyword evidence="1" id="KW-0175">Coiled coil</keyword>
<evidence type="ECO:0000256" key="2">
    <source>
        <dbReference type="SAM" id="MobiDB-lite"/>
    </source>
</evidence>
<protein>
    <submittedName>
        <fullName evidence="3">Uncharacterized protein</fullName>
    </submittedName>
</protein>
<organism evidence="3 4">
    <name type="scientific">Rhamnella rubrinervis</name>
    <dbReference type="NCBI Taxonomy" id="2594499"/>
    <lineage>
        <taxon>Eukaryota</taxon>
        <taxon>Viridiplantae</taxon>
        <taxon>Streptophyta</taxon>
        <taxon>Embryophyta</taxon>
        <taxon>Tracheophyta</taxon>
        <taxon>Spermatophyta</taxon>
        <taxon>Magnoliopsida</taxon>
        <taxon>eudicotyledons</taxon>
        <taxon>Gunneridae</taxon>
        <taxon>Pentapetalae</taxon>
        <taxon>rosids</taxon>
        <taxon>fabids</taxon>
        <taxon>Rosales</taxon>
        <taxon>Rhamnaceae</taxon>
        <taxon>rhamnoid group</taxon>
        <taxon>Rhamneae</taxon>
        <taxon>Rhamnella</taxon>
    </lineage>
</organism>
<feature type="compositionally biased region" description="Polar residues" evidence="2">
    <location>
        <begin position="41"/>
        <end position="51"/>
    </location>
</feature>
<evidence type="ECO:0000256" key="1">
    <source>
        <dbReference type="SAM" id="Coils"/>
    </source>
</evidence>
<dbReference type="EMBL" id="VOIH02000001">
    <property type="protein sequence ID" value="KAF3455612.1"/>
    <property type="molecule type" value="Genomic_DNA"/>
</dbReference>
<feature type="coiled-coil region" evidence="1">
    <location>
        <begin position="133"/>
        <end position="187"/>
    </location>
</feature>
<keyword evidence="4" id="KW-1185">Reference proteome</keyword>
<reference evidence="3" key="1">
    <citation type="submission" date="2020-03" db="EMBL/GenBank/DDBJ databases">
        <title>A high-quality chromosome-level genome assembly of a woody plant with both climbing and erect habits, Rhamnella rubrinervis.</title>
        <authorList>
            <person name="Lu Z."/>
            <person name="Yang Y."/>
            <person name="Zhu X."/>
            <person name="Sun Y."/>
        </authorList>
    </citation>
    <scope>NUCLEOTIDE SEQUENCE</scope>
    <source>
        <strain evidence="3">BYM</strain>
        <tissue evidence="3">Leaf</tissue>
    </source>
</reference>
<sequence length="204" mass="22908">MEKDGTTWINIRKAAKASEDNAGLKTKPIAAHGRSHPPKSSLGTSSAQANVHSGHVEEAENDGGGTDGKCGTKIPTNGGTKNVEQQEESFEFNEDVVTMSALDAQMRRSFRTWRSYRKSATFRGIGVIPKPNKLQASLEFAGLRKELEEYKRREKETTLLILNRRKINSLEVRLAEMEKKVDLEKLNWKVCLLDVEPTLCRYCE</sequence>
<dbReference type="AlphaFoldDB" id="A0A8K0HMJ1"/>
<proteinExistence type="predicted"/>
<evidence type="ECO:0000313" key="4">
    <source>
        <dbReference type="Proteomes" id="UP000796880"/>
    </source>
</evidence>
<dbReference type="Proteomes" id="UP000796880">
    <property type="component" value="Unassembled WGS sequence"/>
</dbReference>
<name>A0A8K0HMJ1_9ROSA</name>
<gene>
    <name evidence="3" type="ORF">FNV43_RR00248</name>
</gene>
<accession>A0A8K0HMJ1</accession>